<feature type="compositionally biased region" description="Polar residues" evidence="1">
    <location>
        <begin position="31"/>
        <end position="45"/>
    </location>
</feature>
<dbReference type="AlphaFoldDB" id="A0AA48RAR2"/>
<sequence>MYKVSAALALTGFVGLAFASAHGSKPIASNDVTQAQSTPAASESAIQEHVRHLHARRKIESSADTALQGQAPQSREDQKRDTRLKSASVIDAAPTGEIKHTRKKTKSLARKMQREIASEQDAFSQPVAAAETQIAKPNGFFEALFSAN</sequence>
<dbReference type="EMBL" id="OY288114">
    <property type="protein sequence ID" value="CAJ0868014.1"/>
    <property type="molecule type" value="Genomic_DNA"/>
</dbReference>
<evidence type="ECO:0000313" key="2">
    <source>
        <dbReference type="EMBL" id="CAJ0868014.1"/>
    </source>
</evidence>
<gene>
    <name evidence="2" type="ORF">AMST5_02007</name>
</gene>
<proteinExistence type="predicted"/>
<name>A0AA48RAR2_9ZZZZ</name>
<feature type="compositionally biased region" description="Polar residues" evidence="1">
    <location>
        <begin position="62"/>
        <end position="73"/>
    </location>
</feature>
<feature type="compositionally biased region" description="Basic and acidic residues" evidence="1">
    <location>
        <begin position="74"/>
        <end position="84"/>
    </location>
</feature>
<feature type="region of interest" description="Disordered" evidence="1">
    <location>
        <begin position="31"/>
        <end position="94"/>
    </location>
</feature>
<organism evidence="2">
    <name type="scientific">freshwater sediment metagenome</name>
    <dbReference type="NCBI Taxonomy" id="556182"/>
    <lineage>
        <taxon>unclassified sequences</taxon>
        <taxon>metagenomes</taxon>
        <taxon>ecological metagenomes</taxon>
    </lineage>
</organism>
<protein>
    <submittedName>
        <fullName evidence="2">Uncharacterized protein</fullName>
    </submittedName>
</protein>
<reference evidence="2" key="1">
    <citation type="submission" date="2023-07" db="EMBL/GenBank/DDBJ databases">
        <authorList>
            <person name="Pelsma A.J. K."/>
        </authorList>
    </citation>
    <scope>NUCLEOTIDE SEQUENCE</scope>
</reference>
<accession>A0AA48RAR2</accession>
<evidence type="ECO:0000256" key="1">
    <source>
        <dbReference type="SAM" id="MobiDB-lite"/>
    </source>
</evidence>